<evidence type="ECO:0000256" key="1">
    <source>
        <dbReference type="ARBA" id="ARBA00008431"/>
    </source>
</evidence>
<protein>
    <recommendedName>
        <fullName evidence="4">Large ribosomal subunit protein eL32</fullName>
    </recommendedName>
    <alternativeName>
        <fullName evidence="5">50S ribosomal protein L32e</fullName>
    </alternativeName>
</protein>
<organism evidence="7 8">
    <name type="scientific">Methanoculleus bourgensis (strain ATCC 43281 / DSM 3045 / OCM 15 / MS2)</name>
    <name type="common">Methanogenium bourgense</name>
    <dbReference type="NCBI Taxonomy" id="1201294"/>
    <lineage>
        <taxon>Archaea</taxon>
        <taxon>Methanobacteriati</taxon>
        <taxon>Methanobacteriota</taxon>
        <taxon>Stenosarchaea group</taxon>
        <taxon>Methanomicrobia</taxon>
        <taxon>Methanomicrobiales</taxon>
        <taxon>Methanomicrobiaceae</taxon>
        <taxon>Methanoculleus</taxon>
    </lineage>
</organism>
<feature type="region of interest" description="Disordered" evidence="6">
    <location>
        <begin position="125"/>
        <end position="146"/>
    </location>
</feature>
<dbReference type="KEGG" id="mbg:BN140_1695"/>
<evidence type="ECO:0000256" key="3">
    <source>
        <dbReference type="ARBA" id="ARBA00023274"/>
    </source>
</evidence>
<evidence type="ECO:0000256" key="4">
    <source>
        <dbReference type="ARBA" id="ARBA00035229"/>
    </source>
</evidence>
<dbReference type="GO" id="GO:0006412">
    <property type="term" value="P:translation"/>
    <property type="evidence" value="ECO:0007669"/>
    <property type="project" value="InterPro"/>
</dbReference>
<dbReference type="AlphaFoldDB" id="I7J9G5"/>
<evidence type="ECO:0000256" key="5">
    <source>
        <dbReference type="ARBA" id="ARBA00035377"/>
    </source>
</evidence>
<dbReference type="RefSeq" id="WP_014867592.1">
    <property type="nucleotide sequence ID" value="NC_018227.2"/>
</dbReference>
<dbReference type="HOGENOM" id="CLU_071479_3_1_2"/>
<evidence type="ECO:0000256" key="2">
    <source>
        <dbReference type="ARBA" id="ARBA00022980"/>
    </source>
</evidence>
<dbReference type="NCBIfam" id="NF006332">
    <property type="entry name" value="PRK08562.1"/>
    <property type="match status" value="1"/>
</dbReference>
<dbReference type="GO" id="GO:0003735">
    <property type="term" value="F:structural constituent of ribosome"/>
    <property type="evidence" value="ECO:0007669"/>
    <property type="project" value="InterPro"/>
</dbReference>
<accession>I7J9G5</accession>
<dbReference type="Pfam" id="PF01655">
    <property type="entry name" value="Ribosomal_L32e"/>
    <property type="match status" value="1"/>
</dbReference>
<dbReference type="GO" id="GO:0022625">
    <property type="term" value="C:cytosolic large ribosomal subunit"/>
    <property type="evidence" value="ECO:0007669"/>
    <property type="project" value="TreeGrafter"/>
</dbReference>
<evidence type="ECO:0000313" key="7">
    <source>
        <dbReference type="EMBL" id="CCJ36618.1"/>
    </source>
</evidence>
<keyword evidence="8" id="KW-1185">Reference proteome</keyword>
<dbReference type="GeneID" id="13356060"/>
<dbReference type="STRING" id="1201294.BN140_1695"/>
<dbReference type="InterPro" id="IPR036351">
    <property type="entry name" value="Ribosomal_eL32_sf"/>
</dbReference>
<gene>
    <name evidence="7" type="primary">rpl32e</name>
    <name evidence="7" type="ordered locus">BN140_1695</name>
</gene>
<dbReference type="PANTHER" id="PTHR23413:SF1">
    <property type="entry name" value="RIBOSOMAL PROTEIN L32"/>
    <property type="match status" value="1"/>
</dbReference>
<dbReference type="SUPFAM" id="SSF52042">
    <property type="entry name" value="Ribosomal protein L32e"/>
    <property type="match status" value="1"/>
</dbReference>
<dbReference type="SMART" id="SM01393">
    <property type="entry name" value="Ribosomal_L32e"/>
    <property type="match status" value="1"/>
</dbReference>
<dbReference type="Proteomes" id="UP000009007">
    <property type="component" value="Chromosome I"/>
</dbReference>
<dbReference type="PROSITE" id="PS00580">
    <property type="entry name" value="RIBOSOMAL_L32E"/>
    <property type="match status" value="1"/>
</dbReference>
<dbReference type="InterPro" id="IPR018263">
    <property type="entry name" value="Ribosomal_eL32_CS"/>
</dbReference>
<dbReference type="PANTHER" id="PTHR23413">
    <property type="entry name" value="60S RIBOSOMAL PROTEIN L32 AND DNA-DIRECTED RNA POLYMERASE II, SUBUNIT N"/>
    <property type="match status" value="1"/>
</dbReference>
<sequence length="146" mass="16616">MDERRRLIRVRTRHNKPAFKRRGLHRKVKLADVWRRPRGLQSKQRRQFRAKGALPRPGYGSPAAVRGMHPSGYEEVRVFSPADLAGLNPDFQAVRIGGSVGNRKRGDIQTRAMELGLKVLNAKDLTRAAPEPAEVEEEEEEVNEDE</sequence>
<dbReference type="InterPro" id="IPR001515">
    <property type="entry name" value="Ribosomal_eL32"/>
</dbReference>
<dbReference type="InterPro" id="IPR023654">
    <property type="entry name" value="Ribosomal_eL32_arc"/>
</dbReference>
<reference evidence="8" key="1">
    <citation type="journal article" date="2012" name="J. Bacteriol.">
        <title>Complete genome sequence of the hydrogenotrophic, methanogenic archaeon Methanoculleus bourgensis strain MS2T, isolated from a sewage sludge digester.</title>
        <authorList>
            <person name="Maus I."/>
            <person name="Wibberg D."/>
            <person name="Stantscheff R."/>
            <person name="Eikmeyer F.G."/>
            <person name="Seffner A."/>
            <person name="Boelter J."/>
            <person name="Szczepanowski R."/>
            <person name="Blom J."/>
            <person name="Jaenicke S."/>
            <person name="Konig H."/>
            <person name="Puhler A."/>
            <person name="Schluter A."/>
        </authorList>
    </citation>
    <scope>NUCLEOTIDE SEQUENCE [LARGE SCALE GENOMIC DNA]</scope>
    <source>
        <strain evidence="8">ATCC 43281 / DSM 3045 / OCM 15 / MS2</strain>
    </source>
</reference>
<proteinExistence type="inferred from homology"/>
<evidence type="ECO:0000256" key="6">
    <source>
        <dbReference type="SAM" id="MobiDB-lite"/>
    </source>
</evidence>
<dbReference type="CDD" id="cd00513">
    <property type="entry name" value="Ribosomal_L32_L32e"/>
    <property type="match status" value="1"/>
</dbReference>
<dbReference type="PATRIC" id="fig|1201294.9.peg.1861"/>
<evidence type="ECO:0000313" key="8">
    <source>
        <dbReference type="Proteomes" id="UP000009007"/>
    </source>
</evidence>
<name>I7J9G5_METBM</name>
<comment type="similarity">
    <text evidence="1">Belongs to the eukaryotic ribosomal protein eL32 family.</text>
</comment>
<dbReference type="EMBL" id="HE964772">
    <property type="protein sequence ID" value="CCJ36618.1"/>
    <property type="molecule type" value="Genomic_DNA"/>
</dbReference>
<keyword evidence="2 7" id="KW-0689">Ribosomal protein</keyword>
<dbReference type="BioCyc" id="MBOU1201294:BN140_RS08465-MONOMER"/>
<feature type="compositionally biased region" description="Acidic residues" evidence="6">
    <location>
        <begin position="133"/>
        <end position="146"/>
    </location>
</feature>
<keyword evidence="3" id="KW-0687">Ribonucleoprotein</keyword>
<feature type="region of interest" description="Disordered" evidence="6">
    <location>
        <begin position="40"/>
        <end position="67"/>
    </location>
</feature>